<name>A0A1F5KKU4_9BACT</name>
<evidence type="ECO:0000313" key="2">
    <source>
        <dbReference type="Proteomes" id="UP000177328"/>
    </source>
</evidence>
<evidence type="ECO:0000313" key="1">
    <source>
        <dbReference type="EMBL" id="OGE41533.1"/>
    </source>
</evidence>
<organism evidence="1 2">
    <name type="scientific">Candidatus Daviesbacteria bacterium RIFCSPHIGHO2_02_FULL_43_12</name>
    <dbReference type="NCBI Taxonomy" id="1797776"/>
    <lineage>
        <taxon>Bacteria</taxon>
        <taxon>Candidatus Daviesiibacteriota</taxon>
    </lineage>
</organism>
<comment type="caution">
    <text evidence="1">The sequence shown here is derived from an EMBL/GenBank/DDBJ whole genome shotgun (WGS) entry which is preliminary data.</text>
</comment>
<proteinExistence type="predicted"/>
<gene>
    <name evidence="1" type="ORF">A3D25_00745</name>
</gene>
<protein>
    <submittedName>
        <fullName evidence="1">Uncharacterized protein</fullName>
    </submittedName>
</protein>
<dbReference type="Proteomes" id="UP000177328">
    <property type="component" value="Unassembled WGS sequence"/>
</dbReference>
<dbReference type="EMBL" id="MFDD01000001">
    <property type="protein sequence ID" value="OGE41533.1"/>
    <property type="molecule type" value="Genomic_DNA"/>
</dbReference>
<accession>A0A1F5KKU4</accession>
<sequence>MRTGHGEKSGLVPVQIIRAPSLAIADRLYRRALDLRLTIFGASHEVMQLVGVWANNQVRVGTVVGEALAGPAPKSALPRLQSLEALFLLLVRALVLLGLTSFNLG</sequence>
<dbReference type="AlphaFoldDB" id="A0A1F5KKU4"/>
<reference evidence="1 2" key="1">
    <citation type="journal article" date="2016" name="Nat. Commun.">
        <title>Thousands of microbial genomes shed light on interconnected biogeochemical processes in an aquifer system.</title>
        <authorList>
            <person name="Anantharaman K."/>
            <person name="Brown C.T."/>
            <person name="Hug L.A."/>
            <person name="Sharon I."/>
            <person name="Castelle C.J."/>
            <person name="Probst A.J."/>
            <person name="Thomas B.C."/>
            <person name="Singh A."/>
            <person name="Wilkins M.J."/>
            <person name="Karaoz U."/>
            <person name="Brodie E.L."/>
            <person name="Williams K.H."/>
            <person name="Hubbard S.S."/>
            <person name="Banfield J.F."/>
        </authorList>
    </citation>
    <scope>NUCLEOTIDE SEQUENCE [LARGE SCALE GENOMIC DNA]</scope>
</reference>